<dbReference type="EMBL" id="JAQQFR010000014">
    <property type="protein sequence ID" value="MFL9880571.1"/>
    <property type="molecule type" value="Genomic_DNA"/>
</dbReference>
<evidence type="ECO:0000259" key="1">
    <source>
        <dbReference type="Pfam" id="PF24719"/>
    </source>
</evidence>
<name>A0ABW8ZC26_9BURK</name>
<evidence type="ECO:0000313" key="3">
    <source>
        <dbReference type="Proteomes" id="UP001629214"/>
    </source>
</evidence>
<keyword evidence="3" id="KW-1185">Reference proteome</keyword>
<proteinExistence type="predicted"/>
<evidence type="ECO:0000313" key="2">
    <source>
        <dbReference type="EMBL" id="MFL9880571.1"/>
    </source>
</evidence>
<gene>
    <name evidence="2" type="ORF">PQR63_19400</name>
</gene>
<dbReference type="Pfam" id="PF24719">
    <property type="entry name" value="Imm33-like"/>
    <property type="match status" value="1"/>
</dbReference>
<organism evidence="2 3">
    <name type="scientific">Herbaspirillum rhizosphaerae</name>
    <dbReference type="NCBI Taxonomy" id="346179"/>
    <lineage>
        <taxon>Bacteria</taxon>
        <taxon>Pseudomonadati</taxon>
        <taxon>Pseudomonadota</taxon>
        <taxon>Betaproteobacteria</taxon>
        <taxon>Burkholderiales</taxon>
        <taxon>Oxalobacteraceae</taxon>
        <taxon>Herbaspirillum</taxon>
    </lineage>
</organism>
<sequence length="116" mass="13313">MHDDQQKTCQRFDAQYMPPEIDEKMGIALETLDRLPLHAVRLQPDNGDCGWYIHGGENSEDANFYQALHVSHVASYCTKIIPYLALPPGWRVLLGSDSYEDVWFDEKLIKNISDDT</sequence>
<comment type="caution">
    <text evidence="2">The sequence shown here is derived from an EMBL/GenBank/DDBJ whole genome shotgun (WGS) entry which is preliminary data.</text>
</comment>
<reference evidence="2 3" key="1">
    <citation type="journal article" date="2024" name="Chem. Sci.">
        <title>Discovery of megapolipeptins by genome mining of a Burkholderiales bacteria collection.</title>
        <authorList>
            <person name="Paulo B.S."/>
            <person name="Recchia M.J.J."/>
            <person name="Lee S."/>
            <person name="Fergusson C.H."/>
            <person name="Romanowski S.B."/>
            <person name="Hernandez A."/>
            <person name="Krull N."/>
            <person name="Liu D.Y."/>
            <person name="Cavanagh H."/>
            <person name="Bos A."/>
            <person name="Gray C.A."/>
            <person name="Murphy B.T."/>
            <person name="Linington R.G."/>
            <person name="Eustaquio A.S."/>
        </authorList>
    </citation>
    <scope>NUCLEOTIDE SEQUENCE [LARGE SCALE GENOMIC DNA]</scope>
    <source>
        <strain evidence="2 3">RL21-008-BIB-B</strain>
    </source>
</reference>
<dbReference type="RefSeq" id="WP_408169598.1">
    <property type="nucleotide sequence ID" value="NZ_JAQQFR010000014.1"/>
</dbReference>
<accession>A0ABW8ZC26</accession>
<protein>
    <recommendedName>
        <fullName evidence="1">Imm33-like domain-containing protein</fullName>
    </recommendedName>
</protein>
<dbReference type="Proteomes" id="UP001629214">
    <property type="component" value="Unassembled WGS sequence"/>
</dbReference>
<feature type="domain" description="Imm33-like" evidence="1">
    <location>
        <begin position="5"/>
        <end position="105"/>
    </location>
</feature>
<dbReference type="InterPro" id="IPR056509">
    <property type="entry name" value="Imm33-like"/>
</dbReference>